<evidence type="ECO:0000313" key="2">
    <source>
        <dbReference type="EMBL" id="KAF3593037.1"/>
    </source>
</evidence>
<reference evidence="2 3" key="1">
    <citation type="journal article" date="2020" name="BMC Genomics">
        <title>Intraspecific diversification of the crop wild relative Brassica cretica Lam. using demographic model selection.</title>
        <authorList>
            <person name="Kioukis A."/>
            <person name="Michalopoulou V.A."/>
            <person name="Briers L."/>
            <person name="Pirintsos S."/>
            <person name="Studholme D.J."/>
            <person name="Pavlidis P."/>
            <person name="Sarris P.F."/>
        </authorList>
    </citation>
    <scope>NUCLEOTIDE SEQUENCE [LARGE SCALE GENOMIC DNA]</scope>
    <source>
        <strain evidence="3">cv. PFS-1207/04</strain>
    </source>
</reference>
<keyword evidence="1" id="KW-0472">Membrane</keyword>
<proteinExistence type="predicted"/>
<evidence type="ECO:0000256" key="1">
    <source>
        <dbReference type="SAM" id="Phobius"/>
    </source>
</evidence>
<keyword evidence="1" id="KW-0812">Transmembrane</keyword>
<protein>
    <submittedName>
        <fullName evidence="2">Uncharacterized protein</fullName>
    </submittedName>
</protein>
<evidence type="ECO:0000313" key="3">
    <source>
        <dbReference type="Proteomes" id="UP000266723"/>
    </source>
</evidence>
<comment type="caution">
    <text evidence="2">The sequence shown here is derived from an EMBL/GenBank/DDBJ whole genome shotgun (WGS) entry which is preliminary data.</text>
</comment>
<dbReference type="Proteomes" id="UP000266723">
    <property type="component" value="Unassembled WGS sequence"/>
</dbReference>
<dbReference type="EMBL" id="QGKV02000299">
    <property type="protein sequence ID" value="KAF3593037.1"/>
    <property type="molecule type" value="Genomic_DNA"/>
</dbReference>
<keyword evidence="1" id="KW-1133">Transmembrane helix</keyword>
<sequence length="180" mass="20370">MVDSTSNGCSKRHQLALQSRDYIRSSIFKTARAIAEHKLTNQVTLFCPPTPSPLIISSLSLLLFYFIITLQFEIHLVSWINIAVFRDDSARFNVKPMQLRPFDTIDTYASQSASPSFEIHLVSSVNFVEVTADLAVERYSPASSLSMRGESYPVFNLILNSSKSLSLRYFNVVSDYLKLF</sequence>
<accession>A0ABQ7E7R5</accession>
<gene>
    <name evidence="2" type="ORF">DY000_02026283</name>
</gene>
<keyword evidence="3" id="KW-1185">Reference proteome</keyword>
<name>A0ABQ7E7R5_BRACR</name>
<organism evidence="2 3">
    <name type="scientific">Brassica cretica</name>
    <name type="common">Mustard</name>
    <dbReference type="NCBI Taxonomy" id="69181"/>
    <lineage>
        <taxon>Eukaryota</taxon>
        <taxon>Viridiplantae</taxon>
        <taxon>Streptophyta</taxon>
        <taxon>Embryophyta</taxon>
        <taxon>Tracheophyta</taxon>
        <taxon>Spermatophyta</taxon>
        <taxon>Magnoliopsida</taxon>
        <taxon>eudicotyledons</taxon>
        <taxon>Gunneridae</taxon>
        <taxon>Pentapetalae</taxon>
        <taxon>rosids</taxon>
        <taxon>malvids</taxon>
        <taxon>Brassicales</taxon>
        <taxon>Brassicaceae</taxon>
        <taxon>Brassiceae</taxon>
        <taxon>Brassica</taxon>
    </lineage>
</organism>
<feature type="transmembrane region" description="Helical" evidence="1">
    <location>
        <begin position="62"/>
        <end position="85"/>
    </location>
</feature>